<evidence type="ECO:0000256" key="2">
    <source>
        <dbReference type="ARBA" id="ARBA00009254"/>
    </source>
</evidence>
<accession>W6MSW7</accession>
<dbReference type="GO" id="GO:0032543">
    <property type="term" value="P:mitochondrial translation"/>
    <property type="evidence" value="ECO:0007669"/>
    <property type="project" value="EnsemblFungi"/>
</dbReference>
<dbReference type="HOGENOM" id="CLU_872105_0_0_1"/>
<keyword evidence="3" id="KW-0689">Ribosomal protein</keyword>
<evidence type="ECO:0000256" key="3">
    <source>
        <dbReference type="ARBA" id="ARBA00022980"/>
    </source>
</evidence>
<dbReference type="Proteomes" id="UP000019384">
    <property type="component" value="Unassembled WGS sequence"/>
</dbReference>
<protein>
    <recommendedName>
        <fullName evidence="6">Large ribosomal subunit protein uL29m</fullName>
    </recommendedName>
    <alternativeName>
        <fullName evidence="7">54S ribosomal protein L4, mitochondrial</fullName>
    </alternativeName>
</protein>
<dbReference type="GO" id="GO:0003735">
    <property type="term" value="F:structural constituent of ribosome"/>
    <property type="evidence" value="ECO:0007669"/>
    <property type="project" value="EnsemblFungi"/>
</dbReference>
<name>W6MSW7_9ASCO</name>
<evidence type="ECO:0000256" key="4">
    <source>
        <dbReference type="ARBA" id="ARBA00023128"/>
    </source>
</evidence>
<dbReference type="RefSeq" id="XP_022460307.1">
    <property type="nucleotide sequence ID" value="XM_022601020.1"/>
</dbReference>
<gene>
    <name evidence="8" type="ORF">KUCA_T00004299001</name>
</gene>
<organism evidence="8 9">
    <name type="scientific">Kuraishia capsulata CBS 1993</name>
    <dbReference type="NCBI Taxonomy" id="1382522"/>
    <lineage>
        <taxon>Eukaryota</taxon>
        <taxon>Fungi</taxon>
        <taxon>Dikarya</taxon>
        <taxon>Ascomycota</taxon>
        <taxon>Saccharomycotina</taxon>
        <taxon>Pichiomycetes</taxon>
        <taxon>Pichiales</taxon>
        <taxon>Pichiaceae</taxon>
        <taxon>Kuraishia</taxon>
    </lineage>
</organism>
<comment type="similarity">
    <text evidence="2">Belongs to the universal ribosomal protein uL29 family.</text>
</comment>
<evidence type="ECO:0000256" key="1">
    <source>
        <dbReference type="ARBA" id="ARBA00004173"/>
    </source>
</evidence>
<dbReference type="InterPro" id="IPR010729">
    <property type="entry name" value="Ribosomal_uL29_mit"/>
</dbReference>
<keyword evidence="5" id="KW-0687">Ribonucleoprotein</keyword>
<dbReference type="PANTHER" id="PTHR21183">
    <property type="entry name" value="RIBOSOMAL PROTEIN L47, MITOCHONDRIAL-RELATED"/>
    <property type="match status" value="1"/>
</dbReference>
<comment type="subcellular location">
    <subcellularLocation>
        <location evidence="1">Mitochondrion</location>
    </subcellularLocation>
</comment>
<dbReference type="Gene3D" id="6.10.330.20">
    <property type="match status" value="1"/>
</dbReference>
<dbReference type="PANTHER" id="PTHR21183:SF18">
    <property type="entry name" value="LARGE RIBOSOMAL SUBUNIT PROTEIN UL29M"/>
    <property type="match status" value="1"/>
</dbReference>
<dbReference type="GO" id="GO:0005762">
    <property type="term" value="C:mitochondrial large ribosomal subunit"/>
    <property type="evidence" value="ECO:0007669"/>
    <property type="project" value="EnsemblFungi"/>
</dbReference>
<keyword evidence="4" id="KW-0496">Mitochondrion</keyword>
<reference evidence="8" key="2">
    <citation type="submission" date="2014-02" db="EMBL/GenBank/DDBJ databases">
        <title>Complete DNA sequence of /Kuraishia capsulata/ illustrates novel genomic features among budding yeasts (/Saccharomycotina/).</title>
        <authorList>
            <person name="Morales L."/>
            <person name="Noel B."/>
            <person name="Porcel B."/>
            <person name="Marcet-Houben M."/>
            <person name="Hullo M-F."/>
            <person name="Sacerdot C."/>
            <person name="Tekaia F."/>
            <person name="Leh-Louis V."/>
            <person name="Despons L."/>
            <person name="Khanna V."/>
            <person name="Aury J-M."/>
            <person name="Barbe V."/>
            <person name="Couloux A."/>
            <person name="Labadie K."/>
            <person name="Pelletier E."/>
            <person name="Souciet J-L."/>
            <person name="Boekhout T."/>
            <person name="Gabaldon T."/>
            <person name="Wincker P."/>
            <person name="Dujon B."/>
        </authorList>
    </citation>
    <scope>NUCLEOTIDE SEQUENCE</scope>
    <source>
        <strain evidence="8">CBS 1993</strain>
    </source>
</reference>
<evidence type="ECO:0000313" key="8">
    <source>
        <dbReference type="EMBL" id="CDK28317.1"/>
    </source>
</evidence>
<reference evidence="8" key="1">
    <citation type="submission" date="2013-12" db="EMBL/GenBank/DDBJ databases">
        <authorList>
            <person name="Genoscope - CEA"/>
        </authorList>
    </citation>
    <scope>NUCLEOTIDE SEQUENCE</scope>
    <source>
        <strain evidence="8">CBS 1993</strain>
    </source>
</reference>
<dbReference type="OrthoDB" id="4095160at2759"/>
<dbReference type="GeneID" id="34521695"/>
<evidence type="ECO:0000256" key="5">
    <source>
        <dbReference type="ARBA" id="ARBA00023274"/>
    </source>
</evidence>
<evidence type="ECO:0000256" key="6">
    <source>
        <dbReference type="ARBA" id="ARBA00035289"/>
    </source>
</evidence>
<sequence length="291" mass="34283">MLARIQRSGFHTSSVANAKVRVALQTKLRKPIIPTLNNLKVPDDHPLWQFFSEKKFIRDSNEVRSTGRSWSVQELRRKSFEDLHKLWYVCLKESNIILREKHLLDGIRSQSSSLYEDQEGVVRKSMINIRHVLTERYRAFENTQSSLEDGNARLEYLEEFRERYNEADNVDTQDWFDRLDRFQSAVFGIPVVLDDSIKVDEKYLEGIRYLAELKYHRFQKEVGKDLGELRDIAEMYAVFEESPNAAGVARACEKIVEYREASDFTIEKSKEIAIVEEFIRDRIAQYEEETQ</sequence>
<dbReference type="STRING" id="1382522.W6MSW7"/>
<evidence type="ECO:0000313" key="9">
    <source>
        <dbReference type="Proteomes" id="UP000019384"/>
    </source>
</evidence>
<dbReference type="Gene3D" id="6.10.140.1190">
    <property type="match status" value="1"/>
</dbReference>
<evidence type="ECO:0000256" key="7">
    <source>
        <dbReference type="ARBA" id="ARBA00035399"/>
    </source>
</evidence>
<dbReference type="EMBL" id="HG793129">
    <property type="protein sequence ID" value="CDK28317.1"/>
    <property type="molecule type" value="Genomic_DNA"/>
</dbReference>
<dbReference type="InterPro" id="IPR038340">
    <property type="entry name" value="MRP-L47_sf"/>
</dbReference>
<proteinExistence type="inferred from homology"/>
<keyword evidence="9" id="KW-1185">Reference proteome</keyword>
<dbReference type="GO" id="GO:1902775">
    <property type="term" value="P:mitochondrial large ribosomal subunit assembly"/>
    <property type="evidence" value="ECO:0007669"/>
    <property type="project" value="EnsemblFungi"/>
</dbReference>
<dbReference type="AlphaFoldDB" id="W6MSW7"/>
<dbReference type="Pfam" id="PF06984">
    <property type="entry name" value="MRP-L47"/>
    <property type="match status" value="1"/>
</dbReference>